<evidence type="ECO:0008006" key="3">
    <source>
        <dbReference type="Google" id="ProtNLM"/>
    </source>
</evidence>
<name>A0ABP8N461_9BACT</name>
<dbReference type="RefSeq" id="WP_345076929.1">
    <property type="nucleotide sequence ID" value="NZ_BAABFA010000001.1"/>
</dbReference>
<keyword evidence="2" id="KW-1185">Reference proteome</keyword>
<proteinExistence type="predicted"/>
<dbReference type="EMBL" id="BAABFA010000001">
    <property type="protein sequence ID" value="GAA4459715.1"/>
    <property type="molecule type" value="Genomic_DNA"/>
</dbReference>
<dbReference type="Proteomes" id="UP001500067">
    <property type="component" value="Unassembled WGS sequence"/>
</dbReference>
<protein>
    <recommendedName>
        <fullName evidence="3">Tetratricopeptide repeat protein</fullName>
    </recommendedName>
</protein>
<gene>
    <name evidence="1" type="ORF">GCM10023093_01200</name>
</gene>
<accession>A0ABP8N461</accession>
<dbReference type="InterPro" id="IPR011990">
    <property type="entry name" value="TPR-like_helical_dom_sf"/>
</dbReference>
<evidence type="ECO:0000313" key="1">
    <source>
        <dbReference type="EMBL" id="GAA4459715.1"/>
    </source>
</evidence>
<organism evidence="1 2">
    <name type="scientific">Nemorincola caseinilytica</name>
    <dbReference type="NCBI Taxonomy" id="2054315"/>
    <lineage>
        <taxon>Bacteria</taxon>
        <taxon>Pseudomonadati</taxon>
        <taxon>Bacteroidota</taxon>
        <taxon>Chitinophagia</taxon>
        <taxon>Chitinophagales</taxon>
        <taxon>Chitinophagaceae</taxon>
        <taxon>Nemorincola</taxon>
    </lineage>
</organism>
<dbReference type="Gene3D" id="1.25.40.10">
    <property type="entry name" value="Tetratricopeptide repeat domain"/>
    <property type="match status" value="1"/>
</dbReference>
<reference evidence="2" key="1">
    <citation type="journal article" date="2019" name="Int. J. Syst. Evol. Microbiol.">
        <title>The Global Catalogue of Microorganisms (GCM) 10K type strain sequencing project: providing services to taxonomists for standard genome sequencing and annotation.</title>
        <authorList>
            <consortium name="The Broad Institute Genomics Platform"/>
            <consortium name="The Broad Institute Genome Sequencing Center for Infectious Disease"/>
            <person name="Wu L."/>
            <person name="Ma J."/>
        </authorList>
    </citation>
    <scope>NUCLEOTIDE SEQUENCE [LARGE SCALE GENOMIC DNA]</scope>
    <source>
        <strain evidence="2">JCM 32105</strain>
    </source>
</reference>
<comment type="caution">
    <text evidence="1">The sequence shown here is derived from an EMBL/GenBank/DDBJ whole genome shotgun (WGS) entry which is preliminary data.</text>
</comment>
<sequence>MTERIEKLRKFLEASPKDCFLNHALALEYVKAGDEAAARTHFELNMTNDPGYVATYYHLGKLLERTGAQQEAIAIYERGMAAAKAAKDMHSYNELQGAYEDLVY</sequence>
<evidence type="ECO:0000313" key="2">
    <source>
        <dbReference type="Proteomes" id="UP001500067"/>
    </source>
</evidence>
<dbReference type="SUPFAM" id="SSF48452">
    <property type="entry name" value="TPR-like"/>
    <property type="match status" value="1"/>
</dbReference>